<dbReference type="InterPro" id="IPR050625">
    <property type="entry name" value="ParA/MinD_ATPase"/>
</dbReference>
<dbReference type="EMBL" id="SWLG01000019">
    <property type="protein sequence ID" value="TLS35577.1"/>
    <property type="molecule type" value="Genomic_DNA"/>
</dbReference>
<name>A0A5R9EWZ9_9BACL</name>
<proteinExistence type="predicted"/>
<comment type="caution">
    <text evidence="2">The sequence shown here is derived from an EMBL/GenBank/DDBJ whole genome shotgun (WGS) entry which is preliminary data.</text>
</comment>
<accession>A0A5R9EWZ9</accession>
<dbReference type="Gene3D" id="3.40.50.300">
    <property type="entry name" value="P-loop containing nucleotide triphosphate hydrolases"/>
    <property type="match status" value="1"/>
</dbReference>
<feature type="domain" description="AAA" evidence="1">
    <location>
        <begin position="133"/>
        <end position="296"/>
    </location>
</feature>
<organism evidence="2 3">
    <name type="scientific">Exobacillus caeni</name>
    <dbReference type="NCBI Taxonomy" id="2574798"/>
    <lineage>
        <taxon>Bacteria</taxon>
        <taxon>Bacillati</taxon>
        <taxon>Bacillota</taxon>
        <taxon>Bacilli</taxon>
        <taxon>Bacillales</taxon>
        <taxon>Guptibacillaceae</taxon>
        <taxon>Exobacillus</taxon>
    </lineage>
</organism>
<reference evidence="2 3" key="1">
    <citation type="submission" date="2019-04" db="EMBL/GenBank/DDBJ databases">
        <title>Bacillus caeni sp. nov., a bacterium isolated from mangrove sediment.</title>
        <authorList>
            <person name="Huang H."/>
            <person name="Mo K."/>
            <person name="Hu Y."/>
        </authorList>
    </citation>
    <scope>NUCLEOTIDE SEQUENCE [LARGE SCALE GENOMIC DNA]</scope>
    <source>
        <strain evidence="2 3">HB172195</strain>
    </source>
</reference>
<keyword evidence="3" id="KW-1185">Reference proteome</keyword>
<dbReference type="InterPro" id="IPR025669">
    <property type="entry name" value="AAA_dom"/>
</dbReference>
<gene>
    <name evidence="2" type="ORF">FCL54_19655</name>
</gene>
<dbReference type="GO" id="GO:0005829">
    <property type="term" value="C:cytosol"/>
    <property type="evidence" value="ECO:0007669"/>
    <property type="project" value="TreeGrafter"/>
</dbReference>
<dbReference type="AlphaFoldDB" id="A0A5R9EWZ9"/>
<dbReference type="GO" id="GO:0009898">
    <property type="term" value="C:cytoplasmic side of plasma membrane"/>
    <property type="evidence" value="ECO:0007669"/>
    <property type="project" value="TreeGrafter"/>
</dbReference>
<dbReference type="PANTHER" id="PTHR43384">
    <property type="entry name" value="SEPTUM SITE-DETERMINING PROTEIN MIND HOMOLOG, CHLOROPLASTIC-RELATED"/>
    <property type="match status" value="1"/>
</dbReference>
<dbReference type="OrthoDB" id="9794577at2"/>
<dbReference type="GO" id="GO:0005524">
    <property type="term" value="F:ATP binding"/>
    <property type="evidence" value="ECO:0007669"/>
    <property type="project" value="TreeGrafter"/>
</dbReference>
<dbReference type="Proteomes" id="UP000308230">
    <property type="component" value="Unassembled WGS sequence"/>
</dbReference>
<dbReference type="GO" id="GO:0051782">
    <property type="term" value="P:negative regulation of cell division"/>
    <property type="evidence" value="ECO:0007669"/>
    <property type="project" value="TreeGrafter"/>
</dbReference>
<dbReference type="SUPFAM" id="SSF52540">
    <property type="entry name" value="P-loop containing nucleoside triphosphate hydrolases"/>
    <property type="match status" value="1"/>
</dbReference>
<dbReference type="InterPro" id="IPR011006">
    <property type="entry name" value="CheY-like_superfamily"/>
</dbReference>
<dbReference type="PANTHER" id="PTHR43384:SF13">
    <property type="entry name" value="SLR0110 PROTEIN"/>
    <property type="match status" value="1"/>
</dbReference>
<evidence type="ECO:0000259" key="1">
    <source>
        <dbReference type="Pfam" id="PF13614"/>
    </source>
</evidence>
<dbReference type="InterPro" id="IPR027417">
    <property type="entry name" value="P-loop_NTPase"/>
</dbReference>
<dbReference type="Pfam" id="PF13614">
    <property type="entry name" value="AAA_31"/>
    <property type="match status" value="1"/>
</dbReference>
<dbReference type="RefSeq" id="WP_138128656.1">
    <property type="nucleotide sequence ID" value="NZ_SWLG01000019.1"/>
</dbReference>
<evidence type="ECO:0000313" key="2">
    <source>
        <dbReference type="EMBL" id="TLS35577.1"/>
    </source>
</evidence>
<dbReference type="SUPFAM" id="SSF52172">
    <property type="entry name" value="CheY-like"/>
    <property type="match status" value="1"/>
</dbReference>
<evidence type="ECO:0000313" key="3">
    <source>
        <dbReference type="Proteomes" id="UP000308230"/>
    </source>
</evidence>
<protein>
    <recommendedName>
        <fullName evidence="1">AAA domain-containing protein</fullName>
    </recommendedName>
</protein>
<sequence length="395" mass="43960">MRWIMLSKNYELTKTVQTAAIKRGYSLDQLTSPYDVKESLNKTQGTVLFIENSSDYDAYEVCRELSSSYPMLSIILLLPSENIDLKTAMYVGAVDVLGTDIDGEELDLAIEKAQDIVKLKSSQVDQEQEKQGKVMTICSTKGGVGKTTITVNLAASLAKGDHKVAIIDLDLQFGDVMILFDKEPKRTIYDWVKESYEESNGDIRPYISSHASGVDILAAPLLPEFAELITGEHVMSAINQLRRHYDFVLVDTPPSLVDTVLVSLEHSDEVLLVASLDIPTLKNIRTAIDTLKLLGLNEKIKVILNRDTEMEGLKVTIAESIISRKIFSRIPSDYKTVVSSLNHGIPFVISHARLPIAKSIYSLANKLSDPSSSTHFSAEEFVKKRKSLKRLLIPR</sequence>
<dbReference type="GO" id="GO:0016887">
    <property type="term" value="F:ATP hydrolysis activity"/>
    <property type="evidence" value="ECO:0007669"/>
    <property type="project" value="TreeGrafter"/>
</dbReference>